<dbReference type="GO" id="GO:0003677">
    <property type="term" value="F:DNA binding"/>
    <property type="evidence" value="ECO:0007669"/>
    <property type="project" value="UniProtKB-KW"/>
</dbReference>
<dbReference type="InterPro" id="IPR029491">
    <property type="entry name" value="Helicase_HTH"/>
</dbReference>
<dbReference type="GO" id="GO:0005737">
    <property type="term" value="C:cytoplasm"/>
    <property type="evidence" value="ECO:0007669"/>
    <property type="project" value="TreeGrafter"/>
</dbReference>
<dbReference type="Pfam" id="PF00270">
    <property type="entry name" value="DEAD"/>
    <property type="match status" value="1"/>
</dbReference>
<dbReference type="FunFam" id="1.10.10.10:FF:000175">
    <property type="entry name" value="ATP-dependent DNA helicase RecQ"/>
    <property type="match status" value="1"/>
</dbReference>
<keyword evidence="10" id="KW-0067">ATP-binding</keyword>
<keyword evidence="9" id="KW-0862">Zinc</keyword>
<dbReference type="SMART" id="SM00956">
    <property type="entry name" value="RQC"/>
    <property type="match status" value="1"/>
</dbReference>
<dbReference type="InterPro" id="IPR032284">
    <property type="entry name" value="RecQ_Zn-bd"/>
</dbReference>
<evidence type="ECO:0000256" key="12">
    <source>
        <dbReference type="ARBA" id="ARBA00023172"/>
    </source>
</evidence>
<dbReference type="PANTHER" id="PTHR13710">
    <property type="entry name" value="DNA HELICASE RECQ FAMILY MEMBER"/>
    <property type="match status" value="1"/>
</dbReference>
<evidence type="ECO:0000256" key="3">
    <source>
        <dbReference type="ARBA" id="ARBA00005446"/>
    </source>
</evidence>
<dbReference type="InterPro" id="IPR027417">
    <property type="entry name" value="P-loop_NTPase"/>
</dbReference>
<feature type="domain" description="HRDC" evidence="18">
    <location>
        <begin position="523"/>
        <end position="603"/>
    </location>
</feature>
<dbReference type="GO" id="GO:0009432">
    <property type="term" value="P:SOS response"/>
    <property type="evidence" value="ECO:0007669"/>
    <property type="project" value="UniProtKB-UniRule"/>
</dbReference>
<protein>
    <recommendedName>
        <fullName evidence="16">DNA helicase RecQ</fullName>
        <ecNumber evidence="16">5.6.2.4</ecNumber>
    </recommendedName>
</protein>
<dbReference type="InterPro" id="IPR001650">
    <property type="entry name" value="Helicase_C-like"/>
</dbReference>
<dbReference type="GO" id="GO:0006281">
    <property type="term" value="P:DNA repair"/>
    <property type="evidence" value="ECO:0007669"/>
    <property type="project" value="UniProtKB-KW"/>
</dbReference>
<evidence type="ECO:0000256" key="13">
    <source>
        <dbReference type="ARBA" id="ARBA00023204"/>
    </source>
</evidence>
<dbReference type="InterPro" id="IPR010997">
    <property type="entry name" value="HRDC-like_sf"/>
</dbReference>
<dbReference type="GO" id="GO:0043590">
    <property type="term" value="C:bacterial nucleoid"/>
    <property type="evidence" value="ECO:0007669"/>
    <property type="project" value="TreeGrafter"/>
</dbReference>
<dbReference type="InterPro" id="IPR044876">
    <property type="entry name" value="HRDC_dom_sf"/>
</dbReference>
<dbReference type="Gene3D" id="3.40.50.300">
    <property type="entry name" value="P-loop containing nucleotide triphosphate hydrolases"/>
    <property type="match status" value="2"/>
</dbReference>
<evidence type="ECO:0000256" key="14">
    <source>
        <dbReference type="ARBA" id="ARBA00023235"/>
    </source>
</evidence>
<keyword evidence="13" id="KW-0234">DNA repair</keyword>
<dbReference type="InterPro" id="IPR014001">
    <property type="entry name" value="Helicase_ATP-bd"/>
</dbReference>
<dbReference type="PANTHER" id="PTHR13710:SF105">
    <property type="entry name" value="ATP-DEPENDENT DNA HELICASE Q1"/>
    <property type="match status" value="1"/>
</dbReference>
<evidence type="ECO:0000256" key="16">
    <source>
        <dbReference type="NCBIfam" id="TIGR01389"/>
    </source>
</evidence>
<keyword evidence="11" id="KW-0238">DNA-binding</keyword>
<dbReference type="PROSITE" id="PS51192">
    <property type="entry name" value="HELICASE_ATP_BIND_1"/>
    <property type="match status" value="1"/>
</dbReference>
<dbReference type="GO" id="GO:0005524">
    <property type="term" value="F:ATP binding"/>
    <property type="evidence" value="ECO:0007669"/>
    <property type="project" value="UniProtKB-KW"/>
</dbReference>
<organism evidence="21 22">
    <name type="scientific">Alloalcanivorax marinus</name>
    <dbReference type="NCBI Taxonomy" id="1177169"/>
    <lineage>
        <taxon>Bacteria</taxon>
        <taxon>Pseudomonadati</taxon>
        <taxon>Pseudomonadota</taxon>
        <taxon>Gammaproteobacteria</taxon>
        <taxon>Oceanospirillales</taxon>
        <taxon>Alcanivoracaceae</taxon>
        <taxon>Alloalcanivorax</taxon>
    </lineage>
</organism>
<dbReference type="SMART" id="SM00341">
    <property type="entry name" value="HRDC"/>
    <property type="match status" value="1"/>
</dbReference>
<dbReference type="NCBIfam" id="TIGR01389">
    <property type="entry name" value="recQ"/>
    <property type="match status" value="1"/>
</dbReference>
<sequence length="718" mass="79678">MQRDPLSVLQHVFGYHEFRGEQAAIIDTVTGGGDALVLMPTGGGKSLCYQIPSLVRDGVGVVVSPLIALMQDQVDALNALGVRAAFLNSTLTGEQSFALQEQVRRGELDLLYVAPERLIQPRTLELLHQSPLALFAIDEAHCVSQWGHDFRSDYLQLSLLHREFPKVPRIALTATADPRTRAEIAERLDLGEARHFVSSFDRPNIQYRIERKDGARRQLLRLLRTEHPGDAGIVYCLSRNKVDQTADWLNQQGISALPYHAGLDGRTRAHHQQRFLREEGLVMVATVAFGMGIDKPDVRFVAHLDMPKSIEAYYQETGRAGRDGEPATAWMAYGLEDAIRHKQMQAQSEGGEQFKRHENQRLEAMLGLCEVTHCRRQALLHYFGEELEKPCGNCDTCLNPPKTFDATKAAQMALSCVFRTGQRFGVNHLVDVLTGNRSDKVASAGHDHVSTWNIGGEFSAGQWRAIYRQLVARGLLAVDAEGYGALKLTETCRPYLRGEQVLHLRKDTAKATERTRRDKPQVADADRTLWEALRACRKRLAEEEGVPPYVIFHDATLMDMLALRPRDRHEMAAVSGVGDRKLDAYGDAFLAVLNEGGKGPEGGATEVRDPRRAPDGDQDELEALARAGMTPDAIARRQGLGEAEVYRALADLVADGRLDLEQALGLPPAELGIIQDALLAQPNLGDDTFSYRQVREFLSDDYPTGVLHCVRRAILASL</sequence>
<dbReference type="RefSeq" id="WP_228233796.1">
    <property type="nucleotide sequence ID" value="NZ_ARXL01000144.1"/>
</dbReference>
<evidence type="ECO:0000256" key="9">
    <source>
        <dbReference type="ARBA" id="ARBA00022833"/>
    </source>
</evidence>
<feature type="region of interest" description="Disordered" evidence="17">
    <location>
        <begin position="596"/>
        <end position="616"/>
    </location>
</feature>
<proteinExistence type="inferred from homology"/>
<comment type="similarity">
    <text evidence="3">Belongs to the helicase family. RecQ subfamily.</text>
</comment>
<evidence type="ECO:0000256" key="2">
    <source>
        <dbReference type="ARBA" id="ARBA00001947"/>
    </source>
</evidence>
<dbReference type="Pfam" id="PF00570">
    <property type="entry name" value="HRDC"/>
    <property type="match status" value="1"/>
</dbReference>
<dbReference type="NCBIfam" id="TIGR00614">
    <property type="entry name" value="recQ_fam"/>
    <property type="match status" value="1"/>
</dbReference>
<dbReference type="InterPro" id="IPR002121">
    <property type="entry name" value="HRDC_dom"/>
</dbReference>
<dbReference type="Gene3D" id="1.10.10.10">
    <property type="entry name" value="Winged helix-like DNA-binding domain superfamily/Winged helix DNA-binding domain"/>
    <property type="match status" value="1"/>
</dbReference>
<dbReference type="SMART" id="SM00487">
    <property type="entry name" value="DEXDc"/>
    <property type="match status" value="1"/>
</dbReference>
<dbReference type="EMBL" id="JAJGNA010000008">
    <property type="protein sequence ID" value="MCC4308693.1"/>
    <property type="molecule type" value="Genomic_DNA"/>
</dbReference>
<dbReference type="Pfam" id="PF16124">
    <property type="entry name" value="RecQ_Zn_bind"/>
    <property type="match status" value="1"/>
</dbReference>
<evidence type="ECO:0000256" key="5">
    <source>
        <dbReference type="ARBA" id="ARBA00022741"/>
    </source>
</evidence>
<dbReference type="FunFam" id="3.40.50.300:FF:000156">
    <property type="entry name" value="ATP-dependent DNA helicase recQ"/>
    <property type="match status" value="1"/>
</dbReference>
<evidence type="ECO:0000256" key="17">
    <source>
        <dbReference type="SAM" id="MobiDB-lite"/>
    </source>
</evidence>
<keyword evidence="12" id="KW-0233">DNA recombination</keyword>
<evidence type="ECO:0000256" key="1">
    <source>
        <dbReference type="ARBA" id="ARBA00001946"/>
    </source>
</evidence>
<comment type="catalytic activity">
    <reaction evidence="15">
        <text>Couples ATP hydrolysis with the unwinding of duplex DNA by translocating in the 3'-5' direction.</text>
        <dbReference type="EC" id="5.6.2.4"/>
    </reaction>
</comment>
<keyword evidence="14" id="KW-0413">Isomerase</keyword>
<dbReference type="CDD" id="cd17920">
    <property type="entry name" value="DEXHc_RecQ"/>
    <property type="match status" value="1"/>
</dbReference>
<dbReference type="FunFam" id="1.10.150.80:FF:000002">
    <property type="entry name" value="ATP-dependent DNA helicase RecQ"/>
    <property type="match status" value="1"/>
</dbReference>
<evidence type="ECO:0000256" key="4">
    <source>
        <dbReference type="ARBA" id="ARBA00022723"/>
    </source>
</evidence>
<accession>A0A9Q3UMW3</accession>
<comment type="caution">
    <text evidence="21">The sequence shown here is derived from an EMBL/GenBank/DDBJ whole genome shotgun (WGS) entry which is preliminary data.</text>
</comment>
<gene>
    <name evidence="21" type="primary">recQ</name>
    <name evidence="21" type="ORF">LL252_08920</name>
</gene>
<keyword evidence="7 21" id="KW-0378">Hydrolase</keyword>
<comment type="cofactor">
    <cofactor evidence="2">
        <name>Zn(2+)</name>
        <dbReference type="ChEBI" id="CHEBI:29105"/>
    </cofactor>
</comment>
<evidence type="ECO:0000256" key="8">
    <source>
        <dbReference type="ARBA" id="ARBA00022806"/>
    </source>
</evidence>
<evidence type="ECO:0000256" key="15">
    <source>
        <dbReference type="ARBA" id="ARBA00034617"/>
    </source>
</evidence>
<dbReference type="SMART" id="SM00490">
    <property type="entry name" value="HELICc"/>
    <property type="match status" value="1"/>
</dbReference>
<dbReference type="Pfam" id="PF00271">
    <property type="entry name" value="Helicase_C"/>
    <property type="match status" value="1"/>
</dbReference>
<evidence type="ECO:0000259" key="20">
    <source>
        <dbReference type="PROSITE" id="PS51194"/>
    </source>
</evidence>
<dbReference type="GO" id="GO:0046872">
    <property type="term" value="F:metal ion binding"/>
    <property type="evidence" value="ECO:0007669"/>
    <property type="project" value="UniProtKB-KW"/>
</dbReference>
<feature type="domain" description="Helicase C-terminal" evidence="20">
    <location>
        <begin position="215"/>
        <end position="362"/>
    </location>
</feature>
<dbReference type="Gene3D" id="1.10.150.80">
    <property type="entry name" value="HRDC domain"/>
    <property type="match status" value="1"/>
</dbReference>
<dbReference type="Proteomes" id="UP001108027">
    <property type="component" value="Unassembled WGS sequence"/>
</dbReference>
<keyword evidence="5" id="KW-0547">Nucleotide-binding</keyword>
<keyword evidence="4" id="KW-0479">Metal-binding</keyword>
<comment type="cofactor">
    <cofactor evidence="1">
        <name>Mg(2+)</name>
        <dbReference type="ChEBI" id="CHEBI:18420"/>
    </cofactor>
</comment>
<dbReference type="SUPFAM" id="SSF52540">
    <property type="entry name" value="P-loop containing nucleoside triphosphate hydrolases"/>
    <property type="match status" value="2"/>
</dbReference>
<feature type="domain" description="Helicase ATP-binding" evidence="19">
    <location>
        <begin position="26"/>
        <end position="194"/>
    </location>
</feature>
<dbReference type="InterPro" id="IPR004589">
    <property type="entry name" value="DNA_helicase_ATP-dep_RecQ"/>
</dbReference>
<feature type="compositionally biased region" description="Basic and acidic residues" evidence="17">
    <location>
        <begin position="606"/>
        <end position="615"/>
    </location>
</feature>
<dbReference type="GO" id="GO:0006310">
    <property type="term" value="P:DNA recombination"/>
    <property type="evidence" value="ECO:0007669"/>
    <property type="project" value="UniProtKB-UniRule"/>
</dbReference>
<name>A0A9Q3UMW3_9GAMM</name>
<dbReference type="GO" id="GO:0030894">
    <property type="term" value="C:replisome"/>
    <property type="evidence" value="ECO:0007669"/>
    <property type="project" value="TreeGrafter"/>
</dbReference>
<evidence type="ECO:0000256" key="7">
    <source>
        <dbReference type="ARBA" id="ARBA00022801"/>
    </source>
</evidence>
<dbReference type="SUPFAM" id="SSF47819">
    <property type="entry name" value="HRDC-like"/>
    <property type="match status" value="1"/>
</dbReference>
<dbReference type="AlphaFoldDB" id="A0A9Q3UMW3"/>
<evidence type="ECO:0000256" key="11">
    <source>
        <dbReference type="ARBA" id="ARBA00023125"/>
    </source>
</evidence>
<dbReference type="InterPro" id="IPR006293">
    <property type="entry name" value="DNA_helicase_ATP-dep_RecQ_bac"/>
</dbReference>
<dbReference type="EC" id="5.6.2.4" evidence="16"/>
<evidence type="ECO:0000259" key="19">
    <source>
        <dbReference type="PROSITE" id="PS51192"/>
    </source>
</evidence>
<keyword evidence="22" id="KW-1185">Reference proteome</keyword>
<evidence type="ECO:0000259" key="18">
    <source>
        <dbReference type="PROSITE" id="PS50967"/>
    </source>
</evidence>
<dbReference type="FunFam" id="3.40.50.300:FF:000296">
    <property type="entry name" value="ATP-dependent DNA helicase RecQ"/>
    <property type="match status" value="1"/>
</dbReference>
<evidence type="ECO:0000256" key="10">
    <source>
        <dbReference type="ARBA" id="ARBA00022840"/>
    </source>
</evidence>
<dbReference type="GO" id="GO:0009378">
    <property type="term" value="F:four-way junction helicase activity"/>
    <property type="evidence" value="ECO:0007669"/>
    <property type="project" value="TreeGrafter"/>
</dbReference>
<reference evidence="21" key="1">
    <citation type="submission" date="2021-10" db="EMBL/GenBank/DDBJ databases">
        <title>The diversity and Nitrogen Metabolism of Culturable Nitrate-Utilizing Bacteria Within the Oxygen Minimum Zone of the Changjiang (Yangtze River)Estuary.</title>
        <authorList>
            <person name="Zhang D."/>
            <person name="Zheng J."/>
            <person name="Liu S."/>
            <person name="He W."/>
        </authorList>
    </citation>
    <scope>NUCLEOTIDE SEQUENCE</scope>
    <source>
        <strain evidence="21">FXH-223</strain>
    </source>
</reference>
<dbReference type="Pfam" id="PF09382">
    <property type="entry name" value="RQC"/>
    <property type="match status" value="1"/>
</dbReference>
<dbReference type="PROSITE" id="PS50967">
    <property type="entry name" value="HRDC"/>
    <property type="match status" value="1"/>
</dbReference>
<evidence type="ECO:0000256" key="6">
    <source>
        <dbReference type="ARBA" id="ARBA00022763"/>
    </source>
</evidence>
<dbReference type="InterPro" id="IPR018982">
    <property type="entry name" value="RQC_domain"/>
</dbReference>
<dbReference type="GO" id="GO:0006260">
    <property type="term" value="P:DNA replication"/>
    <property type="evidence" value="ECO:0007669"/>
    <property type="project" value="InterPro"/>
</dbReference>
<dbReference type="PROSITE" id="PS51194">
    <property type="entry name" value="HELICASE_CTER"/>
    <property type="match status" value="1"/>
</dbReference>
<keyword evidence="6" id="KW-0227">DNA damage</keyword>
<evidence type="ECO:0000313" key="21">
    <source>
        <dbReference type="EMBL" id="MCC4308693.1"/>
    </source>
</evidence>
<dbReference type="GO" id="GO:0043138">
    <property type="term" value="F:3'-5' DNA helicase activity"/>
    <property type="evidence" value="ECO:0007669"/>
    <property type="project" value="UniProtKB-EC"/>
</dbReference>
<dbReference type="Pfam" id="PF14493">
    <property type="entry name" value="HTH_40"/>
    <property type="match status" value="1"/>
</dbReference>
<dbReference type="CDD" id="cd18794">
    <property type="entry name" value="SF2_C_RecQ"/>
    <property type="match status" value="1"/>
</dbReference>
<dbReference type="GO" id="GO:0016787">
    <property type="term" value="F:hydrolase activity"/>
    <property type="evidence" value="ECO:0007669"/>
    <property type="project" value="UniProtKB-KW"/>
</dbReference>
<evidence type="ECO:0000313" key="22">
    <source>
        <dbReference type="Proteomes" id="UP001108027"/>
    </source>
</evidence>
<dbReference type="InterPro" id="IPR036388">
    <property type="entry name" value="WH-like_DNA-bd_sf"/>
</dbReference>
<keyword evidence="8 21" id="KW-0347">Helicase</keyword>
<dbReference type="InterPro" id="IPR011545">
    <property type="entry name" value="DEAD/DEAH_box_helicase_dom"/>
</dbReference>